<proteinExistence type="predicted"/>
<name>A0A183HN12_9BILA</name>
<reference evidence="4" key="1">
    <citation type="submission" date="2016-06" db="UniProtKB">
        <authorList>
            <consortium name="WormBaseParasite"/>
        </authorList>
    </citation>
    <scope>IDENTIFICATION</scope>
</reference>
<sequence>MEQPICYLLRCHHSACVWLLIYHHLLLIFSCMKNPPYPVTVLDINARGYRLEHFPSIMHGDFGFGVPQGSCIIFFVTISYKSLSTSASGISARITLSISFGVIL</sequence>
<evidence type="ECO:0000313" key="2">
    <source>
        <dbReference type="EMBL" id="VDO57806.1"/>
    </source>
</evidence>
<evidence type="ECO:0000256" key="1">
    <source>
        <dbReference type="SAM" id="SignalP"/>
    </source>
</evidence>
<evidence type="ECO:0000313" key="3">
    <source>
        <dbReference type="Proteomes" id="UP000267606"/>
    </source>
</evidence>
<feature type="signal peptide" evidence="1">
    <location>
        <begin position="1"/>
        <end position="31"/>
    </location>
</feature>
<protein>
    <submittedName>
        <fullName evidence="4">Secreted protein</fullName>
    </submittedName>
</protein>
<evidence type="ECO:0000313" key="4">
    <source>
        <dbReference type="WBParaSite" id="OFLC_0000887301-mRNA-1"/>
    </source>
</evidence>
<dbReference type="WBParaSite" id="OFLC_0000887301-mRNA-1">
    <property type="protein sequence ID" value="OFLC_0000887301-mRNA-1"/>
    <property type="gene ID" value="OFLC_0000887301"/>
</dbReference>
<dbReference type="AlphaFoldDB" id="A0A183HN12"/>
<accession>A0A183HN12</accession>
<gene>
    <name evidence="2" type="ORF">OFLC_LOCUS8871</name>
</gene>
<keyword evidence="1" id="KW-0732">Signal</keyword>
<reference evidence="2 3" key="2">
    <citation type="submission" date="2018-11" db="EMBL/GenBank/DDBJ databases">
        <authorList>
            <consortium name="Pathogen Informatics"/>
        </authorList>
    </citation>
    <scope>NUCLEOTIDE SEQUENCE [LARGE SCALE GENOMIC DNA]</scope>
</reference>
<dbReference type="EMBL" id="UZAJ01010393">
    <property type="protein sequence ID" value="VDO57806.1"/>
    <property type="molecule type" value="Genomic_DNA"/>
</dbReference>
<feature type="chain" id="PRO_5044552585" evidence="1">
    <location>
        <begin position="32"/>
        <end position="104"/>
    </location>
</feature>
<keyword evidence="3" id="KW-1185">Reference proteome</keyword>
<organism evidence="4">
    <name type="scientific">Onchocerca flexuosa</name>
    <dbReference type="NCBI Taxonomy" id="387005"/>
    <lineage>
        <taxon>Eukaryota</taxon>
        <taxon>Metazoa</taxon>
        <taxon>Ecdysozoa</taxon>
        <taxon>Nematoda</taxon>
        <taxon>Chromadorea</taxon>
        <taxon>Rhabditida</taxon>
        <taxon>Spirurina</taxon>
        <taxon>Spiruromorpha</taxon>
        <taxon>Filarioidea</taxon>
        <taxon>Onchocercidae</taxon>
        <taxon>Onchocerca</taxon>
    </lineage>
</organism>
<dbReference type="Proteomes" id="UP000267606">
    <property type="component" value="Unassembled WGS sequence"/>
</dbReference>